<dbReference type="Pfam" id="PF07963">
    <property type="entry name" value="N_methyl"/>
    <property type="match status" value="1"/>
</dbReference>
<protein>
    <submittedName>
        <fullName evidence="3">Type IV pilus assembly protein PilE</fullName>
    </submittedName>
</protein>
<evidence type="ECO:0000313" key="3">
    <source>
        <dbReference type="EMBL" id="MBE0367281.1"/>
    </source>
</evidence>
<dbReference type="InterPro" id="IPR031982">
    <property type="entry name" value="PilE-like"/>
</dbReference>
<evidence type="ECO:0000256" key="2">
    <source>
        <dbReference type="SAM" id="Phobius"/>
    </source>
</evidence>
<name>A0ABR9E8J6_9GAMM</name>
<dbReference type="Pfam" id="PF16732">
    <property type="entry name" value="ComP_DUS"/>
    <property type="match status" value="1"/>
</dbReference>
<comment type="caution">
    <text evidence="3">The sequence shown here is derived from an EMBL/GenBank/DDBJ whole genome shotgun (WGS) entry which is preliminary data.</text>
</comment>
<dbReference type="PANTHER" id="PTHR30093">
    <property type="entry name" value="GENERAL SECRETION PATHWAY PROTEIN G"/>
    <property type="match status" value="1"/>
</dbReference>
<reference evidence="3 4" key="1">
    <citation type="submission" date="2015-03" db="EMBL/GenBank/DDBJ databases">
        <title>Genome sequence of Pseudoalteromonas aurantia.</title>
        <authorList>
            <person name="Xie B.-B."/>
            <person name="Rong J.-C."/>
            <person name="Qin Q.-L."/>
            <person name="Zhang Y.-Z."/>
        </authorList>
    </citation>
    <scope>NUCLEOTIDE SEQUENCE [LARGE SCALE GENOMIC DNA]</scope>
    <source>
        <strain evidence="3 4">208</strain>
    </source>
</reference>
<dbReference type="InterPro" id="IPR045584">
    <property type="entry name" value="Pilin-like"/>
</dbReference>
<dbReference type="NCBIfam" id="TIGR02532">
    <property type="entry name" value="IV_pilin_GFxxxE"/>
    <property type="match status" value="1"/>
</dbReference>
<dbReference type="PRINTS" id="PR00813">
    <property type="entry name" value="BCTERIALGSPG"/>
</dbReference>
<organism evidence="3 4">
    <name type="scientific">Pseudoalteromonas aurantia 208</name>
    <dbReference type="NCBI Taxonomy" id="1314867"/>
    <lineage>
        <taxon>Bacteria</taxon>
        <taxon>Pseudomonadati</taxon>
        <taxon>Pseudomonadota</taxon>
        <taxon>Gammaproteobacteria</taxon>
        <taxon>Alteromonadales</taxon>
        <taxon>Pseudoalteromonadaceae</taxon>
        <taxon>Pseudoalteromonas</taxon>
    </lineage>
</organism>
<sequence length="138" mass="14879">MRNSAKWQQGFTLIEVLIVVAIIGILVAIAIPNYERYAKRAARADAMVILLDAANKQEQFFVDNRQYTTDLEDIGVPAVSENGYFSIAATVNNSTFIITATAEGGPVSSDSVCTTLTINELGLKGNTGSGSADECWER</sequence>
<dbReference type="EMBL" id="AQGV01000012">
    <property type="protein sequence ID" value="MBE0367281.1"/>
    <property type="molecule type" value="Genomic_DNA"/>
</dbReference>
<dbReference type="Proteomes" id="UP000615755">
    <property type="component" value="Unassembled WGS sequence"/>
</dbReference>
<gene>
    <name evidence="3" type="primary">pilE</name>
    <name evidence="3" type="ORF">PAUR_a0618</name>
</gene>
<feature type="transmembrane region" description="Helical" evidence="2">
    <location>
        <begin position="12"/>
        <end position="31"/>
    </location>
</feature>
<dbReference type="Gene3D" id="3.30.700.10">
    <property type="entry name" value="Glycoprotein, Type 4 Pilin"/>
    <property type="match status" value="1"/>
</dbReference>
<keyword evidence="2" id="KW-0812">Transmembrane</keyword>
<dbReference type="InterPro" id="IPR012902">
    <property type="entry name" value="N_methyl_site"/>
</dbReference>
<keyword evidence="2" id="KW-0472">Membrane</keyword>
<dbReference type="InterPro" id="IPR000983">
    <property type="entry name" value="Bac_GSPG_pilin"/>
</dbReference>
<accession>A0ABR9E8J6</accession>
<evidence type="ECO:0000256" key="1">
    <source>
        <dbReference type="ARBA" id="ARBA00022481"/>
    </source>
</evidence>
<dbReference type="PROSITE" id="PS00409">
    <property type="entry name" value="PROKAR_NTER_METHYL"/>
    <property type="match status" value="1"/>
</dbReference>
<dbReference type="SUPFAM" id="SSF54523">
    <property type="entry name" value="Pili subunits"/>
    <property type="match status" value="1"/>
</dbReference>
<keyword evidence="4" id="KW-1185">Reference proteome</keyword>
<dbReference type="PANTHER" id="PTHR30093:SF47">
    <property type="entry name" value="TYPE IV PILUS NON-CORE MINOR PILIN PILE"/>
    <property type="match status" value="1"/>
</dbReference>
<proteinExistence type="predicted"/>
<evidence type="ECO:0000313" key="4">
    <source>
        <dbReference type="Proteomes" id="UP000615755"/>
    </source>
</evidence>
<keyword evidence="1" id="KW-0488">Methylation</keyword>
<keyword evidence="2" id="KW-1133">Transmembrane helix</keyword>